<dbReference type="PROSITE" id="PS50043">
    <property type="entry name" value="HTH_LUXR_2"/>
    <property type="match status" value="1"/>
</dbReference>
<feature type="transmembrane region" description="Helical" evidence="4">
    <location>
        <begin position="65"/>
        <end position="84"/>
    </location>
</feature>
<evidence type="ECO:0000313" key="7">
    <source>
        <dbReference type="EMBL" id="RNM42742.1"/>
    </source>
</evidence>
<dbReference type="PRINTS" id="PR00038">
    <property type="entry name" value="HTHLUXR"/>
</dbReference>
<feature type="transmembrane region" description="Helical" evidence="4">
    <location>
        <begin position="12"/>
        <end position="30"/>
    </location>
</feature>
<feature type="domain" description="HTH luxR-type" evidence="5">
    <location>
        <begin position="403"/>
        <end position="467"/>
    </location>
</feature>
<keyword evidence="1" id="KW-0805">Transcription regulation</keyword>
<feature type="transmembrane region" description="Helical" evidence="4">
    <location>
        <begin position="283"/>
        <end position="301"/>
    </location>
</feature>
<organism evidence="7 9">
    <name type="scientific">Eggerthella sinensis</name>
    <dbReference type="NCBI Taxonomy" id="242230"/>
    <lineage>
        <taxon>Bacteria</taxon>
        <taxon>Bacillati</taxon>
        <taxon>Actinomycetota</taxon>
        <taxon>Coriobacteriia</taxon>
        <taxon>Eggerthellales</taxon>
        <taxon>Eggerthellaceae</taxon>
        <taxon>Eggerthella</taxon>
    </lineage>
</organism>
<keyword evidence="8" id="KW-1185">Reference proteome</keyword>
<feature type="transmembrane region" description="Helical" evidence="4">
    <location>
        <begin position="346"/>
        <end position="367"/>
    </location>
</feature>
<evidence type="ECO:0000259" key="5">
    <source>
        <dbReference type="PROSITE" id="PS50043"/>
    </source>
</evidence>
<sequence>MCLARDATVHNGSFAAGATFVVALLLYGLFNRLVAFEPHARFIAGTSVAAAAFGIGYAFGGSDGVRLLCFCLQTACCAVLVVSWGERLTLFAYRTLVPLACAAGACASLVLLTCLFAPAPVVLLVQAALPACAGLCLLASAQHDAADVRTANSGPLTFGPIEMAALRATPWMLITVISACTFAAGLFGGLATNPYLANSHVVTSNMLVTTLGGLALAGGSGWAFFRWRSAHDDEDATAPSADNAETHRAAQFLHVSSSAAFILLIAGLLLFSTKLPGTMTTALGLVLGAKNCLVVLCWILFSRAIADAKLPFVPCFALLVLGSGTLYAAFLGAWVNKSLAIGFDALTSTATVLIALIAVLVILYMAARVRQMSALQRMQAEAAPAEPLTLEDIRNALKAHQQHMMEPYGLTEREQQIVTMIIDGQTMGGIAEELFITERTVKFHSKNAYDKLGVHSKKELMQMFADL</sequence>
<reference evidence="7" key="3">
    <citation type="journal article" date="2019" name="Microbiol. Resour. Announc.">
        <title>Draft Genome Sequences of Type Strains of Gordonibacter faecihominis, Paraeggerthella hongkongensis, Parvibacter caecicola,Slackia equolifaciens, Slackia faecicanis, and Slackia isoflavoniconvertens.</title>
        <authorList>
            <person name="Danylec N."/>
            <person name="Stoll D.A."/>
            <person name="Dotsch A."/>
            <person name="Huch M."/>
        </authorList>
    </citation>
    <scope>NUCLEOTIDE SEQUENCE</scope>
    <source>
        <strain evidence="7">DSM 16107</strain>
    </source>
</reference>
<evidence type="ECO:0000256" key="4">
    <source>
        <dbReference type="SAM" id="Phobius"/>
    </source>
</evidence>
<dbReference type="SUPFAM" id="SSF46894">
    <property type="entry name" value="C-terminal effector domain of the bipartite response regulators"/>
    <property type="match status" value="1"/>
</dbReference>
<evidence type="ECO:0000256" key="2">
    <source>
        <dbReference type="ARBA" id="ARBA00023125"/>
    </source>
</evidence>
<name>A0A3N0J2B2_9ACTN</name>
<dbReference type="AlphaFoldDB" id="A0A3N0J2B2"/>
<feature type="transmembrane region" description="Helical" evidence="4">
    <location>
        <begin position="313"/>
        <end position="334"/>
    </location>
</feature>
<dbReference type="EMBL" id="QICC01000007">
    <property type="protein sequence ID" value="RNM42742.1"/>
    <property type="molecule type" value="Genomic_DNA"/>
</dbReference>
<comment type="caution">
    <text evidence="7">The sequence shown here is derived from an EMBL/GenBank/DDBJ whole genome shotgun (WGS) entry which is preliminary data.</text>
</comment>
<dbReference type="Gene3D" id="1.10.10.10">
    <property type="entry name" value="Winged helix-like DNA-binding domain superfamily/Winged helix DNA-binding domain"/>
    <property type="match status" value="1"/>
</dbReference>
<reference evidence="6 8" key="1">
    <citation type="journal article" date="2018" name="Elife">
        <title>Discovery and characterization of a prevalent human gut bacterial enzyme sufficient for the inactivation of a family of plant toxins.</title>
        <authorList>
            <person name="Koppel N."/>
            <person name="Bisanz J.E."/>
            <person name="Pandelia M.E."/>
            <person name="Turnbaugh P.J."/>
            <person name="Balskus E.P."/>
        </authorList>
    </citation>
    <scope>NUCLEOTIDE SEQUENCE [LARGE SCALE GENOMIC DNA]</scope>
    <source>
        <strain evidence="6 8">DSM 16107</strain>
    </source>
</reference>
<keyword evidence="4" id="KW-0812">Transmembrane</keyword>
<feature type="transmembrane region" description="Helical" evidence="4">
    <location>
        <begin position="171"/>
        <end position="192"/>
    </location>
</feature>
<accession>A0A3N0J2B2</accession>
<reference evidence="9" key="2">
    <citation type="submission" date="2018-05" db="EMBL/GenBank/DDBJ databases">
        <title>Genome Sequencing of selected type strains of the family Eggerthellaceae.</title>
        <authorList>
            <person name="Danylec N."/>
            <person name="Stoll D.A."/>
            <person name="Doetsch A."/>
            <person name="Huch M."/>
        </authorList>
    </citation>
    <scope>NUCLEOTIDE SEQUENCE [LARGE SCALE GENOMIC DNA]</scope>
    <source>
        <strain evidence="9">DSM 16107</strain>
    </source>
</reference>
<protein>
    <recommendedName>
        <fullName evidence="5">HTH luxR-type domain-containing protein</fullName>
    </recommendedName>
</protein>
<dbReference type="PANTHER" id="PTHR44688">
    <property type="entry name" value="DNA-BINDING TRANSCRIPTIONAL ACTIVATOR DEVR_DOSR"/>
    <property type="match status" value="1"/>
</dbReference>
<dbReference type="SMART" id="SM00421">
    <property type="entry name" value="HTH_LUXR"/>
    <property type="match status" value="1"/>
</dbReference>
<proteinExistence type="predicted"/>
<dbReference type="InterPro" id="IPR016032">
    <property type="entry name" value="Sig_transdc_resp-reg_C-effctor"/>
</dbReference>
<feature type="transmembrane region" description="Helical" evidence="4">
    <location>
        <begin position="252"/>
        <end position="271"/>
    </location>
</feature>
<dbReference type="CDD" id="cd06170">
    <property type="entry name" value="LuxR_C_like"/>
    <property type="match status" value="1"/>
</dbReference>
<evidence type="ECO:0000313" key="6">
    <source>
        <dbReference type="EMBL" id="RDB69896.1"/>
    </source>
</evidence>
<feature type="transmembrane region" description="Helical" evidence="4">
    <location>
        <begin position="96"/>
        <end position="118"/>
    </location>
</feature>
<gene>
    <name evidence="6" type="ORF">C1876_05770</name>
    <name evidence="7" type="ORF">DMP09_03100</name>
</gene>
<feature type="transmembrane region" description="Helical" evidence="4">
    <location>
        <begin position="42"/>
        <end position="59"/>
    </location>
</feature>
<dbReference type="InterPro" id="IPR036388">
    <property type="entry name" value="WH-like_DNA-bd_sf"/>
</dbReference>
<evidence type="ECO:0000256" key="1">
    <source>
        <dbReference type="ARBA" id="ARBA00023015"/>
    </source>
</evidence>
<dbReference type="Proteomes" id="UP000270112">
    <property type="component" value="Unassembled WGS sequence"/>
</dbReference>
<keyword evidence="4" id="KW-0472">Membrane</keyword>
<dbReference type="EMBL" id="PPTT01000007">
    <property type="protein sequence ID" value="RDB69896.1"/>
    <property type="molecule type" value="Genomic_DNA"/>
</dbReference>
<dbReference type="GO" id="GO:0003677">
    <property type="term" value="F:DNA binding"/>
    <property type="evidence" value="ECO:0007669"/>
    <property type="project" value="UniProtKB-KW"/>
</dbReference>
<dbReference type="Pfam" id="PF00196">
    <property type="entry name" value="GerE"/>
    <property type="match status" value="1"/>
</dbReference>
<evidence type="ECO:0000256" key="3">
    <source>
        <dbReference type="ARBA" id="ARBA00023163"/>
    </source>
</evidence>
<evidence type="ECO:0000313" key="9">
    <source>
        <dbReference type="Proteomes" id="UP000270112"/>
    </source>
</evidence>
<dbReference type="GO" id="GO:0006355">
    <property type="term" value="P:regulation of DNA-templated transcription"/>
    <property type="evidence" value="ECO:0007669"/>
    <property type="project" value="InterPro"/>
</dbReference>
<keyword evidence="4" id="KW-1133">Transmembrane helix</keyword>
<dbReference type="InterPro" id="IPR000792">
    <property type="entry name" value="Tscrpt_reg_LuxR_C"/>
</dbReference>
<keyword evidence="3" id="KW-0804">Transcription</keyword>
<keyword evidence="2" id="KW-0238">DNA-binding</keyword>
<feature type="transmembrane region" description="Helical" evidence="4">
    <location>
        <begin position="204"/>
        <end position="225"/>
    </location>
</feature>
<feature type="transmembrane region" description="Helical" evidence="4">
    <location>
        <begin position="124"/>
        <end position="141"/>
    </location>
</feature>
<dbReference type="Proteomes" id="UP000253817">
    <property type="component" value="Unassembled WGS sequence"/>
</dbReference>
<dbReference type="PANTHER" id="PTHR44688:SF25">
    <property type="entry name" value="HTH LUXR-TYPE DOMAIN-CONTAINING PROTEIN"/>
    <property type="match status" value="1"/>
</dbReference>
<evidence type="ECO:0000313" key="8">
    <source>
        <dbReference type="Proteomes" id="UP000253817"/>
    </source>
</evidence>